<dbReference type="InterPro" id="IPR001650">
    <property type="entry name" value="Helicase_C-like"/>
</dbReference>
<evidence type="ECO:0000256" key="5">
    <source>
        <dbReference type="RuleBase" id="RU365068"/>
    </source>
</evidence>
<keyword evidence="4 5" id="KW-0694">RNA-binding</keyword>
<comment type="catalytic activity">
    <reaction evidence="5">
        <text>ATP + H2O = ADP + phosphate + H(+)</text>
        <dbReference type="Rhea" id="RHEA:13065"/>
        <dbReference type="ChEBI" id="CHEBI:15377"/>
        <dbReference type="ChEBI" id="CHEBI:15378"/>
        <dbReference type="ChEBI" id="CHEBI:30616"/>
        <dbReference type="ChEBI" id="CHEBI:43474"/>
        <dbReference type="ChEBI" id="CHEBI:456216"/>
        <dbReference type="EC" id="3.6.4.13"/>
    </reaction>
</comment>
<feature type="region of interest" description="Disordered" evidence="6">
    <location>
        <begin position="150"/>
        <end position="172"/>
    </location>
</feature>
<dbReference type="SMART" id="SM00487">
    <property type="entry name" value="DEXDc"/>
    <property type="match status" value="1"/>
</dbReference>
<evidence type="ECO:0000256" key="1">
    <source>
        <dbReference type="ARBA" id="ARBA00022741"/>
    </source>
</evidence>
<keyword evidence="3 5" id="KW-0067">ATP-binding</keyword>
<dbReference type="PANTHER" id="PTHR24031">
    <property type="entry name" value="RNA HELICASE"/>
    <property type="match status" value="1"/>
</dbReference>
<keyword evidence="5 9" id="KW-0347">Helicase</keyword>
<feature type="region of interest" description="Disordered" evidence="6">
    <location>
        <begin position="49"/>
        <end position="113"/>
    </location>
</feature>
<comment type="similarity">
    <text evidence="5">Belongs to the DEAD box helicase family.</text>
</comment>
<accession>A0A9K3KHZ6</accession>
<protein>
    <recommendedName>
        <fullName evidence="5">ATP-dependent RNA helicase</fullName>
        <ecNumber evidence="5">3.6.4.13</ecNumber>
    </recommendedName>
</protein>
<comment type="caution">
    <text evidence="9">The sequence shown here is derived from an EMBL/GenBank/DDBJ whole genome shotgun (WGS) entry which is preliminary data.</text>
</comment>
<feature type="compositionally biased region" description="Polar residues" evidence="6">
    <location>
        <begin position="81"/>
        <end position="90"/>
    </location>
</feature>
<evidence type="ECO:0000256" key="4">
    <source>
        <dbReference type="ARBA" id="ARBA00022884"/>
    </source>
</evidence>
<evidence type="ECO:0000256" key="2">
    <source>
        <dbReference type="ARBA" id="ARBA00022801"/>
    </source>
</evidence>
<dbReference type="InterPro" id="IPR014001">
    <property type="entry name" value="Helicase_ATP-bd"/>
</dbReference>
<evidence type="ECO:0000256" key="6">
    <source>
        <dbReference type="SAM" id="MobiDB-lite"/>
    </source>
</evidence>
<evidence type="ECO:0000259" key="7">
    <source>
        <dbReference type="PROSITE" id="PS51192"/>
    </source>
</evidence>
<evidence type="ECO:0000313" key="9">
    <source>
        <dbReference type="EMBL" id="KAG7343746.1"/>
    </source>
</evidence>
<dbReference type="GO" id="GO:0003724">
    <property type="term" value="F:RNA helicase activity"/>
    <property type="evidence" value="ECO:0007669"/>
    <property type="project" value="UniProtKB-EC"/>
</dbReference>
<dbReference type="EMBL" id="JAGRRH010000023">
    <property type="protein sequence ID" value="KAG7343746.1"/>
    <property type="molecule type" value="Genomic_DNA"/>
</dbReference>
<name>A0A9K3KHZ6_9STRA</name>
<organism evidence="9 10">
    <name type="scientific">Nitzschia inconspicua</name>
    <dbReference type="NCBI Taxonomy" id="303405"/>
    <lineage>
        <taxon>Eukaryota</taxon>
        <taxon>Sar</taxon>
        <taxon>Stramenopiles</taxon>
        <taxon>Ochrophyta</taxon>
        <taxon>Bacillariophyta</taxon>
        <taxon>Bacillariophyceae</taxon>
        <taxon>Bacillariophycidae</taxon>
        <taxon>Bacillariales</taxon>
        <taxon>Bacillariaceae</taxon>
        <taxon>Nitzschia</taxon>
    </lineage>
</organism>
<evidence type="ECO:0000256" key="3">
    <source>
        <dbReference type="ARBA" id="ARBA00022840"/>
    </source>
</evidence>
<dbReference type="CDD" id="cd18785">
    <property type="entry name" value="SF2_C"/>
    <property type="match status" value="1"/>
</dbReference>
<dbReference type="OrthoDB" id="10261556at2759"/>
<feature type="domain" description="Helicase C-terminal" evidence="8">
    <location>
        <begin position="539"/>
        <end position="681"/>
    </location>
</feature>
<reference evidence="9" key="2">
    <citation type="submission" date="2021-04" db="EMBL/GenBank/DDBJ databases">
        <authorList>
            <person name="Podell S."/>
        </authorList>
    </citation>
    <scope>NUCLEOTIDE SEQUENCE</scope>
    <source>
        <strain evidence="9">Hildebrandi</strain>
    </source>
</reference>
<comment type="function">
    <text evidence="5">RNA helicase.</text>
</comment>
<evidence type="ECO:0000259" key="8">
    <source>
        <dbReference type="PROSITE" id="PS51194"/>
    </source>
</evidence>
<dbReference type="PROSITE" id="PS51192">
    <property type="entry name" value="HELICASE_ATP_BIND_1"/>
    <property type="match status" value="1"/>
</dbReference>
<dbReference type="GO" id="GO:0005524">
    <property type="term" value="F:ATP binding"/>
    <property type="evidence" value="ECO:0007669"/>
    <property type="project" value="UniProtKB-UniRule"/>
</dbReference>
<dbReference type="AlphaFoldDB" id="A0A9K3KHZ6"/>
<dbReference type="GO" id="GO:0016787">
    <property type="term" value="F:hydrolase activity"/>
    <property type="evidence" value="ECO:0007669"/>
    <property type="project" value="UniProtKB-KW"/>
</dbReference>
<feature type="domain" description="Helicase ATP-binding" evidence="7">
    <location>
        <begin position="218"/>
        <end position="482"/>
    </location>
</feature>
<sequence length="687" mass="74637">MSEVADDGRTQRYLQVLPRRPSISVALCIALLSQTSIHQRTDILVSALSSPSKDSFGSNRKSSGGGGGGASSTRRGRNNHNGKSFGSKNQRWFHQRKAGVTVSKRTKPPQWEREGDDLYASISKSQINSTLSIPNTWDEAMEMLQQTMETHDPSTLPPTKTSAPLDTLQEDPSEDKPFLWGGLSVGPIWKARLQTAGFQHPTPVQVQAFDAILQQTKNNSPIRRQNVVIASPTGSGKTLAYLLPFLTTLTMPSQKKTALASTASSGGTVWIVTPTVELAFQIQNVVQSLLPVLVDNTKGGSNTSCRHVHVLQSSQSRDDDSGTTTPFPLLCQIRDNHQPPPAIIAGTPKLLLQLRKEIKNAMPSTRRNQTPFTSADDAGDGVDPSIPKLAKTLHTNLEAVILDEADRLLQTKPINKNESPIPMGRTIPTISSAHDLLQKLVLDSSYRSSYGGTSLQVVCASATVGRSLRRQLMDILGEPSMDKAAILVTADLRTKKHVSDRKASLLPDNLQHAFYVVREDSTGSCDLPQVSPLLHGLEKATDLLDPLPSIVFPGPVGVEKAKDFLEQQGFQNVRGLADVGSSTVDDDHPTTDWKLTTPIYVIKERLGRGLDLCHVKYVFLLGVPSNAASYAHLAGRTARQHDQVGTCITVLDPSEAPQLVTVAEKLGFTAKSLENIHRVVVSQGYRS</sequence>
<dbReference type="Proteomes" id="UP000693970">
    <property type="component" value="Unassembled WGS sequence"/>
</dbReference>
<keyword evidence="10" id="KW-1185">Reference proteome</keyword>
<dbReference type="Pfam" id="PF00271">
    <property type="entry name" value="Helicase_C"/>
    <property type="match status" value="1"/>
</dbReference>
<dbReference type="Pfam" id="PF00270">
    <property type="entry name" value="DEAD"/>
    <property type="match status" value="1"/>
</dbReference>
<evidence type="ECO:0000313" key="10">
    <source>
        <dbReference type="Proteomes" id="UP000693970"/>
    </source>
</evidence>
<dbReference type="GO" id="GO:0003723">
    <property type="term" value="F:RNA binding"/>
    <property type="evidence" value="ECO:0007669"/>
    <property type="project" value="UniProtKB-UniRule"/>
</dbReference>
<dbReference type="InterPro" id="IPR011545">
    <property type="entry name" value="DEAD/DEAH_box_helicase_dom"/>
</dbReference>
<proteinExistence type="inferred from homology"/>
<reference evidence="9" key="1">
    <citation type="journal article" date="2021" name="Sci. Rep.">
        <title>Diploid genomic architecture of Nitzschia inconspicua, an elite biomass production diatom.</title>
        <authorList>
            <person name="Oliver A."/>
            <person name="Podell S."/>
            <person name="Pinowska A."/>
            <person name="Traller J.C."/>
            <person name="Smith S.R."/>
            <person name="McClure R."/>
            <person name="Beliaev A."/>
            <person name="Bohutskyi P."/>
            <person name="Hill E.A."/>
            <person name="Rabines A."/>
            <person name="Zheng H."/>
            <person name="Allen L.Z."/>
            <person name="Kuo A."/>
            <person name="Grigoriev I.V."/>
            <person name="Allen A.E."/>
            <person name="Hazlebeck D."/>
            <person name="Allen E.E."/>
        </authorList>
    </citation>
    <scope>NUCLEOTIDE SEQUENCE</scope>
    <source>
        <strain evidence="9">Hildebrandi</strain>
    </source>
</reference>
<comment type="domain">
    <text evidence="5">The Q motif is unique to and characteristic of the DEAD box family of RNA helicases and controls ATP binding and hydrolysis.</text>
</comment>
<dbReference type="PROSITE" id="PS51194">
    <property type="entry name" value="HELICASE_CTER"/>
    <property type="match status" value="1"/>
</dbReference>
<keyword evidence="2 5" id="KW-0378">Hydrolase</keyword>
<dbReference type="EC" id="3.6.4.13" evidence="5"/>
<keyword evidence="1 5" id="KW-0547">Nucleotide-binding</keyword>
<gene>
    <name evidence="9" type="ORF">IV203_021754</name>
</gene>